<evidence type="ECO:0000259" key="9">
    <source>
        <dbReference type="Pfam" id="PF19029"/>
    </source>
</evidence>
<dbReference type="EMBL" id="LFMW01000012">
    <property type="protein sequence ID" value="KMT54277.1"/>
    <property type="molecule type" value="Genomic_DNA"/>
</dbReference>
<feature type="domain" description="DUF883" evidence="8">
    <location>
        <begin position="23"/>
        <end position="70"/>
    </location>
</feature>
<dbReference type="PATRIC" id="fig|1674920.3.peg.2235"/>
<dbReference type="Pfam" id="PF19029">
    <property type="entry name" value="DUF883_C"/>
    <property type="match status" value="1"/>
</dbReference>
<comment type="caution">
    <text evidence="10">The sequence shown here is derived from an EMBL/GenBank/DDBJ whole genome shotgun (WGS) entry which is preliminary data.</text>
</comment>
<comment type="subcellular location">
    <subcellularLocation>
        <location evidence="1">Cell inner membrane</location>
        <topology evidence="1">Single-pass membrane protein</topology>
    </subcellularLocation>
</comment>
<keyword evidence="5" id="KW-0812">Transmembrane</keyword>
<keyword evidence="7" id="KW-0472">Membrane</keyword>
<dbReference type="Pfam" id="PF05957">
    <property type="entry name" value="DUF883"/>
    <property type="match status" value="1"/>
</dbReference>
<evidence type="ECO:0000256" key="3">
    <source>
        <dbReference type="ARBA" id="ARBA00022475"/>
    </source>
</evidence>
<evidence type="ECO:0000256" key="1">
    <source>
        <dbReference type="ARBA" id="ARBA00004377"/>
    </source>
</evidence>
<dbReference type="InterPro" id="IPR043605">
    <property type="entry name" value="DUF883_C"/>
</dbReference>
<evidence type="ECO:0000313" key="10">
    <source>
        <dbReference type="EMBL" id="KMT54277.1"/>
    </source>
</evidence>
<evidence type="ECO:0000259" key="8">
    <source>
        <dbReference type="Pfam" id="PF05957"/>
    </source>
</evidence>
<evidence type="ECO:0000313" key="11">
    <source>
        <dbReference type="Proteomes" id="UP000037551"/>
    </source>
</evidence>
<dbReference type="RefSeq" id="WP_034104648.1">
    <property type="nucleotide sequence ID" value="NZ_JBJGXJ010000005.1"/>
</dbReference>
<evidence type="ECO:0000256" key="4">
    <source>
        <dbReference type="ARBA" id="ARBA00022519"/>
    </source>
</evidence>
<name>A0A0J8FVL5_9PSED</name>
<dbReference type="PANTHER" id="PTHR35893">
    <property type="entry name" value="INNER MEMBRANE PROTEIN-RELATED"/>
    <property type="match status" value="1"/>
</dbReference>
<dbReference type="InterPro" id="IPR043604">
    <property type="entry name" value="DUF883_N"/>
</dbReference>
<dbReference type="GO" id="GO:0043022">
    <property type="term" value="F:ribosome binding"/>
    <property type="evidence" value="ECO:0007669"/>
    <property type="project" value="InterPro"/>
</dbReference>
<evidence type="ECO:0000256" key="2">
    <source>
        <dbReference type="ARBA" id="ARBA00010423"/>
    </source>
</evidence>
<dbReference type="InterPro" id="IPR010279">
    <property type="entry name" value="YqjD/ElaB"/>
</dbReference>
<accession>A0A0J8FVL5</accession>
<keyword evidence="4" id="KW-0997">Cell inner membrane</keyword>
<gene>
    <name evidence="10" type="ORF">ACR52_19230</name>
</gene>
<evidence type="ECO:0000256" key="5">
    <source>
        <dbReference type="ARBA" id="ARBA00022692"/>
    </source>
</evidence>
<dbReference type="GO" id="GO:0005886">
    <property type="term" value="C:plasma membrane"/>
    <property type="evidence" value="ECO:0007669"/>
    <property type="project" value="UniProtKB-SubCell"/>
</dbReference>
<proteinExistence type="inferred from homology"/>
<feature type="domain" description="DUF883" evidence="9">
    <location>
        <begin position="79"/>
        <end position="108"/>
    </location>
</feature>
<keyword evidence="6" id="KW-1133">Transmembrane helix</keyword>
<keyword evidence="3" id="KW-1003">Cell membrane</keyword>
<evidence type="ECO:0000256" key="7">
    <source>
        <dbReference type="ARBA" id="ARBA00023136"/>
    </source>
</evidence>
<dbReference type="PANTHER" id="PTHR35893:SF3">
    <property type="entry name" value="INNER MEMBRANE PROTEIN"/>
    <property type="match status" value="1"/>
</dbReference>
<comment type="similarity">
    <text evidence="2">Belongs to the ElaB/YgaM/YqjD family.</text>
</comment>
<dbReference type="STRING" id="1674920.ACR52_19230"/>
<dbReference type="AlphaFoldDB" id="A0A0J8FVL5"/>
<evidence type="ECO:0000256" key="6">
    <source>
        <dbReference type="ARBA" id="ARBA00022989"/>
    </source>
</evidence>
<organism evidence="10 11">
    <name type="scientific">Pseudomonas fildesensis</name>
    <dbReference type="NCBI Taxonomy" id="1674920"/>
    <lineage>
        <taxon>Bacteria</taxon>
        <taxon>Pseudomonadati</taxon>
        <taxon>Pseudomonadota</taxon>
        <taxon>Gammaproteobacteria</taxon>
        <taxon>Pseudomonadales</taxon>
        <taxon>Pseudomonadaceae</taxon>
        <taxon>Pseudomonas</taxon>
    </lineage>
</organism>
<protein>
    <submittedName>
        <fullName evidence="10">Uncharacterized protein</fullName>
    </submittedName>
</protein>
<sequence>MARKTAAQAAQAVEDQIKDQAFSELTALIEESDKLLKSSAALVGEEGETLREQVAIKLKQALDSVSNVRERSKPVVDATETYIGGHPWQTVAISAGFGLVVGLLLGRRN</sequence>
<reference evidence="10 11" key="1">
    <citation type="submission" date="2015-06" db="EMBL/GenBank/DDBJ databases">
        <title>Draft genome sequence of an Antarctic Pseudomonas sp. strain KG01 with full potential for biotechnological applications.</title>
        <authorList>
            <person name="Pavlov M.S."/>
            <person name="Lira F."/>
            <person name="Martinez J.L."/>
            <person name="Marshall S.H."/>
        </authorList>
    </citation>
    <scope>NUCLEOTIDE SEQUENCE [LARGE SCALE GENOMIC DNA]</scope>
    <source>
        <strain evidence="10 11">KG01</strain>
    </source>
</reference>
<dbReference type="Proteomes" id="UP000037551">
    <property type="component" value="Unassembled WGS sequence"/>
</dbReference>
<keyword evidence="11" id="KW-1185">Reference proteome</keyword>
<dbReference type="OrthoDB" id="7027686at2"/>